<dbReference type="Pfam" id="PF00491">
    <property type="entry name" value="Arginase"/>
    <property type="match status" value="1"/>
</dbReference>
<dbReference type="PROSITE" id="PS51409">
    <property type="entry name" value="ARGINASE_2"/>
    <property type="match status" value="1"/>
</dbReference>
<dbReference type="OrthoDB" id="9788689at2"/>
<dbReference type="PANTHER" id="PTHR11358:SF26">
    <property type="entry name" value="GUANIDINO ACID HYDROLASE, MITOCHONDRIAL"/>
    <property type="match status" value="1"/>
</dbReference>
<comment type="cofactor">
    <cofactor evidence="4">
        <name>Mn(2+)</name>
        <dbReference type="ChEBI" id="CHEBI:29035"/>
    </cofactor>
    <text evidence="4">Binds 2 manganese ions per subunit.</text>
</comment>
<dbReference type="PIRSF" id="PIRSF036979">
    <property type="entry name" value="Arginase"/>
    <property type="match status" value="1"/>
</dbReference>
<dbReference type="InterPro" id="IPR006035">
    <property type="entry name" value="Ureohydrolase"/>
</dbReference>
<name>A0A4V0YYS0_KTERU</name>
<evidence type="ECO:0000256" key="2">
    <source>
        <dbReference type="ARBA" id="ARBA00022723"/>
    </source>
</evidence>
<sequence>MPAAFLQTSASSLDKASALDGFSQLVMLKIERRRFPMKQEKEPIYSGIATYLRTPYIHLNEAQDYDVAILGIPVDYGTTVRSGQRFAPRAIREYSFYNYAEDEMLFDLSTDEPLTAARLLIGDLGDIAVWPANPEKTNEAIIQTVCQVRTTTFPFIFGGDHSITYATFLGCKQALDRQGQMPLGLLHFDAHLDVDEDFLTMPRVHHGNVFGQLIREGHLQGEHVVSIGIRGLDYLRCARFAKNAGIKQYTAEEVRKHTLETIMNEAIALLKNTCRAVYVTFDIDCIDPSQAPGTGTPVFGGLLLQEVLPALRLLSQLPVVAFDLVELSPSLDTTGITTVAASEILWQFLAFGLAI</sequence>
<evidence type="ECO:0000256" key="3">
    <source>
        <dbReference type="ARBA" id="ARBA00022801"/>
    </source>
</evidence>
<dbReference type="GO" id="GO:0008783">
    <property type="term" value="F:agmatinase activity"/>
    <property type="evidence" value="ECO:0007669"/>
    <property type="project" value="TreeGrafter"/>
</dbReference>
<dbReference type="InterPro" id="IPR023696">
    <property type="entry name" value="Ureohydrolase_dom_sf"/>
</dbReference>
<keyword evidence="4" id="KW-0464">Manganese</keyword>
<feature type="binding site" evidence="4">
    <location>
        <position position="193"/>
    </location>
    <ligand>
        <name>Mn(2+)</name>
        <dbReference type="ChEBI" id="CHEBI:29035"/>
        <label>1</label>
    </ligand>
</feature>
<dbReference type="GO" id="GO:0046872">
    <property type="term" value="F:metal ion binding"/>
    <property type="evidence" value="ECO:0007669"/>
    <property type="project" value="UniProtKB-KW"/>
</dbReference>
<dbReference type="PRINTS" id="PR00116">
    <property type="entry name" value="ARGINASE"/>
</dbReference>
<proteinExistence type="inferred from homology"/>
<feature type="binding site" evidence="4">
    <location>
        <position position="191"/>
    </location>
    <ligand>
        <name>Mn(2+)</name>
        <dbReference type="ChEBI" id="CHEBI:29035"/>
        <label>1</label>
    </ligand>
</feature>
<feature type="binding site" evidence="4">
    <location>
        <position position="161"/>
    </location>
    <ligand>
        <name>Mn(2+)</name>
        <dbReference type="ChEBI" id="CHEBI:29035"/>
        <label>1</label>
    </ligand>
</feature>
<dbReference type="PROSITE" id="PS01053">
    <property type="entry name" value="ARGINASE_1"/>
    <property type="match status" value="1"/>
</dbReference>
<keyword evidence="3 5" id="KW-0378">Hydrolase</keyword>
<dbReference type="KEGG" id="kbs:EPA93_14760"/>
<gene>
    <name evidence="6" type="ORF">EPA93_14760</name>
</gene>
<dbReference type="SUPFAM" id="SSF52768">
    <property type="entry name" value="Arginase/deacetylase"/>
    <property type="match status" value="1"/>
</dbReference>
<evidence type="ECO:0000313" key="7">
    <source>
        <dbReference type="Proteomes" id="UP000290365"/>
    </source>
</evidence>
<feature type="binding site" evidence="4">
    <location>
        <position position="189"/>
    </location>
    <ligand>
        <name>Mn(2+)</name>
        <dbReference type="ChEBI" id="CHEBI:29035"/>
        <label>1</label>
    </ligand>
</feature>
<dbReference type="AlphaFoldDB" id="A0A4V0YYS0"/>
<organism evidence="6 7">
    <name type="scientific">Ktedonosporobacter rubrisoli</name>
    <dbReference type="NCBI Taxonomy" id="2509675"/>
    <lineage>
        <taxon>Bacteria</taxon>
        <taxon>Bacillati</taxon>
        <taxon>Chloroflexota</taxon>
        <taxon>Ktedonobacteria</taxon>
        <taxon>Ktedonobacterales</taxon>
        <taxon>Ktedonosporobacteraceae</taxon>
        <taxon>Ktedonosporobacter</taxon>
    </lineage>
</organism>
<comment type="similarity">
    <text evidence="1">Belongs to the arginase family. Agmatinase subfamily.</text>
</comment>
<dbReference type="GO" id="GO:0033389">
    <property type="term" value="P:putrescine biosynthetic process from arginine, via agmatine"/>
    <property type="evidence" value="ECO:0007669"/>
    <property type="project" value="TreeGrafter"/>
</dbReference>
<keyword evidence="2 4" id="KW-0479">Metal-binding</keyword>
<feature type="binding site" evidence="4">
    <location>
        <position position="282"/>
    </location>
    <ligand>
        <name>Mn(2+)</name>
        <dbReference type="ChEBI" id="CHEBI:29035"/>
        <label>1</label>
    </ligand>
</feature>
<evidence type="ECO:0000256" key="5">
    <source>
        <dbReference type="RuleBase" id="RU003684"/>
    </source>
</evidence>
<evidence type="ECO:0000256" key="1">
    <source>
        <dbReference type="ARBA" id="ARBA00009227"/>
    </source>
</evidence>
<evidence type="ECO:0000256" key="4">
    <source>
        <dbReference type="PIRSR" id="PIRSR036979-1"/>
    </source>
</evidence>
<dbReference type="Proteomes" id="UP000290365">
    <property type="component" value="Chromosome"/>
</dbReference>
<dbReference type="InterPro" id="IPR020855">
    <property type="entry name" value="Ureohydrolase_Mn_BS"/>
</dbReference>
<protein>
    <submittedName>
        <fullName evidence="6">Arginase family protein</fullName>
    </submittedName>
</protein>
<keyword evidence="7" id="KW-1185">Reference proteome</keyword>
<reference evidence="6 7" key="1">
    <citation type="submission" date="2019-01" db="EMBL/GenBank/DDBJ databases">
        <title>Ktedonosporobacter rubrisoli SCAWS-G2.</title>
        <authorList>
            <person name="Huang Y."/>
            <person name="Yan B."/>
        </authorList>
    </citation>
    <scope>NUCLEOTIDE SEQUENCE [LARGE SCALE GENOMIC DNA]</scope>
    <source>
        <strain evidence="6 7">SCAWS-G2</strain>
    </source>
</reference>
<dbReference type="EMBL" id="CP035758">
    <property type="protein sequence ID" value="QBD77191.1"/>
    <property type="molecule type" value="Genomic_DNA"/>
</dbReference>
<dbReference type="PANTHER" id="PTHR11358">
    <property type="entry name" value="ARGINASE/AGMATINASE"/>
    <property type="match status" value="1"/>
</dbReference>
<dbReference type="CDD" id="cd09990">
    <property type="entry name" value="Agmatinase-like"/>
    <property type="match status" value="1"/>
</dbReference>
<evidence type="ECO:0000313" key="6">
    <source>
        <dbReference type="EMBL" id="QBD77191.1"/>
    </source>
</evidence>
<accession>A0A4V0YYS0</accession>
<dbReference type="Gene3D" id="3.40.800.10">
    <property type="entry name" value="Ureohydrolase domain"/>
    <property type="match status" value="1"/>
</dbReference>
<feature type="binding site" evidence="4">
    <location>
        <position position="284"/>
    </location>
    <ligand>
        <name>Mn(2+)</name>
        <dbReference type="ChEBI" id="CHEBI:29035"/>
        <label>1</label>
    </ligand>
</feature>